<proteinExistence type="predicted"/>
<organism evidence="2">
    <name type="scientific">Ananas comosus var. bracteatus</name>
    <name type="common">red pineapple</name>
    <dbReference type="NCBI Taxonomy" id="296719"/>
    <lineage>
        <taxon>Eukaryota</taxon>
        <taxon>Viridiplantae</taxon>
        <taxon>Streptophyta</taxon>
        <taxon>Embryophyta</taxon>
        <taxon>Tracheophyta</taxon>
        <taxon>Spermatophyta</taxon>
        <taxon>Magnoliopsida</taxon>
        <taxon>Liliopsida</taxon>
        <taxon>Poales</taxon>
        <taxon>Bromeliaceae</taxon>
        <taxon>Bromelioideae</taxon>
        <taxon>Ananas</taxon>
    </lineage>
</organism>
<reference evidence="2" key="1">
    <citation type="submission" date="2020-07" db="EMBL/GenBank/DDBJ databases">
        <authorList>
            <person name="Lin J."/>
        </authorList>
    </citation>
    <scope>NUCLEOTIDE SEQUENCE</scope>
</reference>
<evidence type="ECO:0000256" key="1">
    <source>
        <dbReference type="SAM" id="MobiDB-lite"/>
    </source>
</evidence>
<dbReference type="AlphaFoldDB" id="A0A6V7NW31"/>
<evidence type="ECO:0000313" key="2">
    <source>
        <dbReference type="EMBL" id="CAD1822791.1"/>
    </source>
</evidence>
<sequence length="143" mass="16056">MEIHENIYAVLPDKDPGDGMSFIIAKMNEAATEQAVVSQNGKKQKQKQKQNQQQQQELHADDFPSRPPPPRSSQREPQWKSVQKKPMHKSGYERGRYEENGYSGDRGRQDTTRNFDAAFEFPSLRSGAAAAAAAKAKKPVQQA</sequence>
<dbReference type="EMBL" id="LR862142">
    <property type="protein sequence ID" value="CAD1822791.1"/>
    <property type="molecule type" value="Genomic_DNA"/>
</dbReference>
<accession>A0A6V7NW31</accession>
<feature type="compositionally biased region" description="Basic and acidic residues" evidence="1">
    <location>
        <begin position="90"/>
        <end position="113"/>
    </location>
</feature>
<protein>
    <submittedName>
        <fullName evidence="2">Uncharacterized protein</fullName>
    </submittedName>
</protein>
<name>A0A6V7NW31_ANACO</name>
<feature type="region of interest" description="Disordered" evidence="1">
    <location>
        <begin position="32"/>
        <end position="116"/>
    </location>
</feature>
<gene>
    <name evidence="2" type="ORF">CB5_LOCUS6002</name>
</gene>